<evidence type="ECO:0000256" key="2">
    <source>
        <dbReference type="SAM" id="Phobius"/>
    </source>
</evidence>
<keyword evidence="2" id="KW-0812">Transmembrane</keyword>
<gene>
    <name evidence="3" type="ORF">T02_11376</name>
</gene>
<sequence>MRKDWMCIEARPLARVGFRVAHTSHLRHQSLTAAVNRIFVGSLPILLQPQVAPIFVVVDHVDRRCRVVKLASAPRQTDTAAVVPANVLLDPPAPGSYRATAEMEIAKELQAIRGVDEDAILLADETTGGRSIGRRRVVTKLESCRQSMMKKRTETLDAAFKKRFFALTSEINETEQLNGVIKFKNQRQLTLRRSTIRALEQRRNSLFNQLDVESDKMIGIHRGPSKRCLDRIYCRTDNKAQSGVQIEKDSTSSESNSDEASASTSKIPLNRALSISEKSTSIREATVKDLDLKIRGRVRTYVYGVVVVLSEKLAVTHRRWFLLADSVNQKEKETRRSIPVRRMGRQKKQKTRDMAGYAPPTDSMDFVEDQIIIVAVSLLWQHLLWHMKSVLFISRILVIVFIWITTRSCYCLMYGHRELRLPVDLVYGLPRDARL</sequence>
<dbReference type="EMBL" id="JYDW01000451">
    <property type="protein sequence ID" value="KRZ48189.1"/>
    <property type="molecule type" value="Genomic_DNA"/>
</dbReference>
<reference evidence="3 4" key="1">
    <citation type="submission" date="2015-05" db="EMBL/GenBank/DDBJ databases">
        <title>Evolution of Trichinella species and genotypes.</title>
        <authorList>
            <person name="Korhonen P.K."/>
            <person name="Edoardo P."/>
            <person name="Giuseppe L.R."/>
            <person name="Gasser R.B."/>
        </authorList>
    </citation>
    <scope>NUCLEOTIDE SEQUENCE [LARGE SCALE GENOMIC DNA]</scope>
    <source>
        <strain evidence="3">ISS10</strain>
    </source>
</reference>
<dbReference type="AlphaFoldDB" id="A0A0V1KLH8"/>
<keyword evidence="2" id="KW-0472">Membrane</keyword>
<evidence type="ECO:0000313" key="4">
    <source>
        <dbReference type="Proteomes" id="UP000054721"/>
    </source>
</evidence>
<feature type="compositionally biased region" description="Low complexity" evidence="1">
    <location>
        <begin position="252"/>
        <end position="265"/>
    </location>
</feature>
<accession>A0A0V1KLH8</accession>
<feature type="region of interest" description="Disordered" evidence="1">
    <location>
        <begin position="243"/>
        <end position="266"/>
    </location>
</feature>
<dbReference type="OrthoDB" id="370884at2759"/>
<evidence type="ECO:0000256" key="1">
    <source>
        <dbReference type="SAM" id="MobiDB-lite"/>
    </source>
</evidence>
<name>A0A0V1KLH8_9BILA</name>
<protein>
    <submittedName>
        <fullName evidence="3">Uncharacterized protein</fullName>
    </submittedName>
</protein>
<evidence type="ECO:0000313" key="3">
    <source>
        <dbReference type="EMBL" id="KRZ48189.1"/>
    </source>
</evidence>
<feature type="transmembrane region" description="Helical" evidence="2">
    <location>
        <begin position="383"/>
        <end position="404"/>
    </location>
</feature>
<comment type="caution">
    <text evidence="3">The sequence shown here is derived from an EMBL/GenBank/DDBJ whole genome shotgun (WGS) entry which is preliminary data.</text>
</comment>
<proteinExistence type="predicted"/>
<dbReference type="Proteomes" id="UP000054721">
    <property type="component" value="Unassembled WGS sequence"/>
</dbReference>
<keyword evidence="2" id="KW-1133">Transmembrane helix</keyword>
<organism evidence="3 4">
    <name type="scientific">Trichinella nativa</name>
    <dbReference type="NCBI Taxonomy" id="6335"/>
    <lineage>
        <taxon>Eukaryota</taxon>
        <taxon>Metazoa</taxon>
        <taxon>Ecdysozoa</taxon>
        <taxon>Nematoda</taxon>
        <taxon>Enoplea</taxon>
        <taxon>Dorylaimia</taxon>
        <taxon>Trichinellida</taxon>
        <taxon>Trichinellidae</taxon>
        <taxon>Trichinella</taxon>
    </lineage>
</organism>
<keyword evidence="4" id="KW-1185">Reference proteome</keyword>
<dbReference type="STRING" id="6335.A0A0V1KLH8"/>